<evidence type="ECO:0000256" key="1">
    <source>
        <dbReference type="SAM" id="MobiDB-lite"/>
    </source>
</evidence>
<dbReference type="Proteomes" id="UP000807469">
    <property type="component" value="Unassembled WGS sequence"/>
</dbReference>
<organism evidence="2 3">
    <name type="scientific">Pholiota conissans</name>
    <dbReference type="NCBI Taxonomy" id="109636"/>
    <lineage>
        <taxon>Eukaryota</taxon>
        <taxon>Fungi</taxon>
        <taxon>Dikarya</taxon>
        <taxon>Basidiomycota</taxon>
        <taxon>Agaricomycotina</taxon>
        <taxon>Agaricomycetes</taxon>
        <taxon>Agaricomycetidae</taxon>
        <taxon>Agaricales</taxon>
        <taxon>Agaricineae</taxon>
        <taxon>Strophariaceae</taxon>
        <taxon>Pholiota</taxon>
    </lineage>
</organism>
<name>A0A9P5YXD9_9AGAR</name>
<protein>
    <submittedName>
        <fullName evidence="2">Uncharacterized protein</fullName>
    </submittedName>
</protein>
<proteinExistence type="predicted"/>
<accession>A0A9P5YXD9</accession>
<evidence type="ECO:0000313" key="2">
    <source>
        <dbReference type="EMBL" id="KAF9475606.1"/>
    </source>
</evidence>
<comment type="caution">
    <text evidence="2">The sequence shown here is derived from an EMBL/GenBank/DDBJ whole genome shotgun (WGS) entry which is preliminary data.</text>
</comment>
<gene>
    <name evidence="2" type="ORF">BDN70DRAFT_232207</name>
</gene>
<dbReference type="EMBL" id="MU155326">
    <property type="protein sequence ID" value="KAF9475606.1"/>
    <property type="molecule type" value="Genomic_DNA"/>
</dbReference>
<feature type="region of interest" description="Disordered" evidence="1">
    <location>
        <begin position="31"/>
        <end position="55"/>
    </location>
</feature>
<sequence>MIFFAARSFWDSSSGPFDRMITHIRPDDDDYNLSHTRQKTLETTPPSRIHRESRGRAQNEGIPLQYLFFRSPRTASLDTQLGQLSAPRHIHRFSERVTFWLSASSSDVVRIRTTRTRTASLLFSSPRLCGYEPRAKHEAFHSFRDRRGAL</sequence>
<reference evidence="2" key="1">
    <citation type="submission" date="2020-11" db="EMBL/GenBank/DDBJ databases">
        <authorList>
            <consortium name="DOE Joint Genome Institute"/>
            <person name="Ahrendt S."/>
            <person name="Riley R."/>
            <person name="Andreopoulos W."/>
            <person name="Labutti K."/>
            <person name="Pangilinan J."/>
            <person name="Ruiz-Duenas F.J."/>
            <person name="Barrasa J.M."/>
            <person name="Sanchez-Garcia M."/>
            <person name="Camarero S."/>
            <person name="Miyauchi S."/>
            <person name="Serrano A."/>
            <person name="Linde D."/>
            <person name="Babiker R."/>
            <person name="Drula E."/>
            <person name="Ayuso-Fernandez I."/>
            <person name="Pacheco R."/>
            <person name="Padilla G."/>
            <person name="Ferreira P."/>
            <person name="Barriuso J."/>
            <person name="Kellner H."/>
            <person name="Castanera R."/>
            <person name="Alfaro M."/>
            <person name="Ramirez L."/>
            <person name="Pisabarro A.G."/>
            <person name="Kuo A."/>
            <person name="Tritt A."/>
            <person name="Lipzen A."/>
            <person name="He G."/>
            <person name="Yan M."/>
            <person name="Ng V."/>
            <person name="Cullen D."/>
            <person name="Martin F."/>
            <person name="Rosso M.-N."/>
            <person name="Henrissat B."/>
            <person name="Hibbett D."/>
            <person name="Martinez A.T."/>
            <person name="Grigoriev I.V."/>
        </authorList>
    </citation>
    <scope>NUCLEOTIDE SEQUENCE</scope>
    <source>
        <strain evidence="2">CIRM-BRFM 674</strain>
    </source>
</reference>
<keyword evidence="3" id="KW-1185">Reference proteome</keyword>
<evidence type="ECO:0000313" key="3">
    <source>
        <dbReference type="Proteomes" id="UP000807469"/>
    </source>
</evidence>
<dbReference type="AlphaFoldDB" id="A0A9P5YXD9"/>